<dbReference type="InterPro" id="IPR001810">
    <property type="entry name" value="F-box_dom"/>
</dbReference>
<dbReference type="PANTHER" id="PTHR34709:SF72">
    <property type="entry name" value="OS07G0130000 PROTEIN"/>
    <property type="match status" value="1"/>
</dbReference>
<dbReference type="InterPro" id="IPR036047">
    <property type="entry name" value="F-box-like_dom_sf"/>
</dbReference>
<dbReference type="PANTHER" id="PTHR34709">
    <property type="entry name" value="OS10G0396666 PROTEIN"/>
    <property type="match status" value="1"/>
</dbReference>
<dbReference type="Gene3D" id="3.80.10.10">
    <property type="entry name" value="Ribonuclease Inhibitor"/>
    <property type="match status" value="1"/>
</dbReference>
<reference evidence="2" key="1">
    <citation type="submission" date="2020-07" db="EMBL/GenBank/DDBJ databases">
        <title>Genome sequence and genetic diversity analysis of an under-domesticated orphan crop, white fonio (Digitaria exilis).</title>
        <authorList>
            <person name="Bennetzen J.L."/>
            <person name="Chen S."/>
            <person name="Ma X."/>
            <person name="Wang X."/>
            <person name="Yssel A.E.J."/>
            <person name="Chaluvadi S.R."/>
            <person name="Johnson M."/>
            <person name="Gangashetty P."/>
            <person name="Hamidou F."/>
            <person name="Sanogo M.D."/>
            <person name="Zwaenepoel A."/>
            <person name="Wallace J."/>
            <person name="Van De Peer Y."/>
            <person name="Van Deynze A."/>
        </authorList>
    </citation>
    <scope>NUCLEOTIDE SEQUENCE</scope>
    <source>
        <tissue evidence="2">Leaves</tissue>
    </source>
</reference>
<evidence type="ECO:0000259" key="1">
    <source>
        <dbReference type="Pfam" id="PF00646"/>
    </source>
</evidence>
<dbReference type="InterPro" id="IPR055312">
    <property type="entry name" value="FBL15-like"/>
</dbReference>
<feature type="domain" description="F-box" evidence="1">
    <location>
        <begin position="54"/>
        <end position="92"/>
    </location>
</feature>
<proteinExistence type="predicted"/>
<dbReference type="InterPro" id="IPR032675">
    <property type="entry name" value="LRR_dom_sf"/>
</dbReference>
<organism evidence="2 3">
    <name type="scientific">Digitaria exilis</name>
    <dbReference type="NCBI Taxonomy" id="1010633"/>
    <lineage>
        <taxon>Eukaryota</taxon>
        <taxon>Viridiplantae</taxon>
        <taxon>Streptophyta</taxon>
        <taxon>Embryophyta</taxon>
        <taxon>Tracheophyta</taxon>
        <taxon>Spermatophyta</taxon>
        <taxon>Magnoliopsida</taxon>
        <taxon>Liliopsida</taxon>
        <taxon>Poales</taxon>
        <taxon>Poaceae</taxon>
        <taxon>PACMAD clade</taxon>
        <taxon>Panicoideae</taxon>
        <taxon>Panicodae</taxon>
        <taxon>Paniceae</taxon>
        <taxon>Anthephorinae</taxon>
        <taxon>Digitaria</taxon>
    </lineage>
</organism>
<dbReference type="Proteomes" id="UP000636709">
    <property type="component" value="Unassembled WGS sequence"/>
</dbReference>
<accession>A0A835AKG9</accession>
<dbReference type="AlphaFoldDB" id="A0A835AKG9"/>
<comment type="caution">
    <text evidence="2">The sequence shown here is derived from an EMBL/GenBank/DDBJ whole genome shotgun (WGS) entry which is preliminary data.</text>
</comment>
<evidence type="ECO:0000313" key="2">
    <source>
        <dbReference type="EMBL" id="KAF8664424.1"/>
    </source>
</evidence>
<protein>
    <recommendedName>
        <fullName evidence="1">F-box domain-containing protein</fullName>
    </recommendedName>
</protein>
<gene>
    <name evidence="2" type="ORF">HU200_054596</name>
</gene>
<evidence type="ECO:0000313" key="3">
    <source>
        <dbReference type="Proteomes" id="UP000636709"/>
    </source>
</evidence>
<sequence length="428" mass="47364">MSFYPIHLSEDVKKCIFRKNCAPPSSNVLRFCVTLINGTDQQQVDPGGGGADRITDLADDVLHIILARLPTTAEAARTSVLSRRWRRVWTGVPALSFRYGEAPTSSTAQLQDELNRIDAVLSVQAPTTKTLERLEIAVPYGVVPDARVARWLRFAARRLNGELRLALPSSMRWRDEAAAAAAAIPLCERVTFMRWREESKEAAIPLCEGVTSMSLCLERTLRFPVHSAAGAFTALAALELRKCCVDGGELESILSFRCPSLKKLALKDVTVATLQPPAGDDRGRGLCICSLSLEHLKITYIYISLNGLVHISFNGLLQVATPELQSFSVNVRCDLQIIAPKLSELHWNRSSYDPRRHRLGEVAVARHLRRLKVGANTPAVAIMRRFHTVHELKLVVYIAAVRCASLCNTLTENQMNGFFGCAMPIAMH</sequence>
<dbReference type="EMBL" id="JACEFO010002349">
    <property type="protein sequence ID" value="KAF8664424.1"/>
    <property type="molecule type" value="Genomic_DNA"/>
</dbReference>
<name>A0A835AKG9_9POAL</name>
<dbReference type="OrthoDB" id="692677at2759"/>
<keyword evidence="3" id="KW-1185">Reference proteome</keyword>
<dbReference type="Pfam" id="PF00646">
    <property type="entry name" value="F-box"/>
    <property type="match status" value="1"/>
</dbReference>
<dbReference type="SUPFAM" id="SSF81383">
    <property type="entry name" value="F-box domain"/>
    <property type="match status" value="1"/>
</dbReference>